<evidence type="ECO:0000313" key="2">
    <source>
        <dbReference type="Proteomes" id="UP001157915"/>
    </source>
</evidence>
<comment type="caution">
    <text evidence="1">The sequence shown here is derived from an EMBL/GenBank/DDBJ whole genome shotgun (WGS) entry which is preliminary data.</text>
</comment>
<dbReference type="Gene3D" id="3.30.2020.40">
    <property type="entry name" value="Uncharacterised protein PF10387, DUF2442"/>
    <property type="match status" value="1"/>
</dbReference>
<evidence type="ECO:0008006" key="3">
    <source>
        <dbReference type="Google" id="ProtNLM"/>
    </source>
</evidence>
<accession>A0ABY1PJC6</accession>
<proteinExistence type="predicted"/>
<dbReference type="RefSeq" id="WP_283414638.1">
    <property type="nucleotide sequence ID" value="NZ_FXUA01000010.1"/>
</dbReference>
<protein>
    <recommendedName>
        <fullName evidence="3">DUF2442 domain-containing protein</fullName>
    </recommendedName>
</protein>
<reference evidence="1 2" key="1">
    <citation type="submission" date="2017-05" db="EMBL/GenBank/DDBJ databases">
        <authorList>
            <person name="Varghese N."/>
            <person name="Submissions S."/>
        </authorList>
    </citation>
    <scope>NUCLEOTIDE SEQUENCE [LARGE SCALE GENOMIC DNA]</scope>
    <source>
        <strain evidence="1 2">DSM 15360</strain>
    </source>
</reference>
<dbReference type="Pfam" id="PF10387">
    <property type="entry name" value="DUF2442"/>
    <property type="match status" value="1"/>
</dbReference>
<name>A0ABY1PJC6_9BACT</name>
<gene>
    <name evidence="1" type="ORF">SAMN06265367_11016</name>
</gene>
<evidence type="ECO:0000313" key="1">
    <source>
        <dbReference type="EMBL" id="SMP34805.1"/>
    </source>
</evidence>
<dbReference type="InterPro" id="IPR018841">
    <property type="entry name" value="DUF2442"/>
</dbReference>
<dbReference type="Proteomes" id="UP001157915">
    <property type="component" value="Unassembled WGS sequence"/>
</dbReference>
<dbReference type="EMBL" id="FXUA01000010">
    <property type="protein sequence ID" value="SMP34805.1"/>
    <property type="molecule type" value="Genomic_DNA"/>
</dbReference>
<sequence length="104" mass="12076">MPQKKVLTQGNDFIGYSMWPIKINYNHMKVSYHISDINFVNDKMILSVDEREIILDIADVSNKLLEASDMERSMYKISPSGYGVHWPLIDEDISVNELIKDNKK</sequence>
<keyword evidence="2" id="KW-1185">Reference proteome</keyword>
<organism evidence="1 2">
    <name type="scientific">Algoriphagus winogradskyi</name>
    <dbReference type="NCBI Taxonomy" id="237017"/>
    <lineage>
        <taxon>Bacteria</taxon>
        <taxon>Pseudomonadati</taxon>
        <taxon>Bacteroidota</taxon>
        <taxon>Cytophagia</taxon>
        <taxon>Cytophagales</taxon>
        <taxon>Cyclobacteriaceae</taxon>
        <taxon>Algoriphagus</taxon>
    </lineage>
</organism>